<feature type="signal peptide" evidence="1">
    <location>
        <begin position="1"/>
        <end position="15"/>
    </location>
</feature>
<dbReference type="Proteomes" id="UP000325579">
    <property type="component" value="Unassembled WGS sequence"/>
</dbReference>
<keyword evidence="3" id="KW-1185">Reference proteome</keyword>
<dbReference type="AlphaFoldDB" id="A0A5N7D3J3"/>
<name>A0A5N7D3J3_9EURO</name>
<keyword evidence="1" id="KW-0732">Signal</keyword>
<dbReference type="RefSeq" id="XP_031938301.1">
    <property type="nucleotide sequence ID" value="XM_032082812.1"/>
</dbReference>
<accession>A0A5N7D3J3</accession>
<evidence type="ECO:0000256" key="1">
    <source>
        <dbReference type="SAM" id="SignalP"/>
    </source>
</evidence>
<evidence type="ECO:0000313" key="3">
    <source>
        <dbReference type="Proteomes" id="UP000325579"/>
    </source>
</evidence>
<gene>
    <name evidence="2" type="ORF">BDV37DRAFT_256217</name>
</gene>
<dbReference type="GeneID" id="43667503"/>
<sequence>MKLLCILTFRPTTMAMIIVCDESWCCIIQEASMTCARRWTDLLDAIEQALTETAPSDEQRQVEGIAIINALSNGHLIF</sequence>
<proteinExistence type="predicted"/>
<organism evidence="2 3">
    <name type="scientific">Aspergillus pseudonomiae</name>
    <dbReference type="NCBI Taxonomy" id="1506151"/>
    <lineage>
        <taxon>Eukaryota</taxon>
        <taxon>Fungi</taxon>
        <taxon>Dikarya</taxon>
        <taxon>Ascomycota</taxon>
        <taxon>Pezizomycotina</taxon>
        <taxon>Eurotiomycetes</taxon>
        <taxon>Eurotiomycetidae</taxon>
        <taxon>Eurotiales</taxon>
        <taxon>Aspergillaceae</taxon>
        <taxon>Aspergillus</taxon>
        <taxon>Aspergillus subgen. Circumdati</taxon>
    </lineage>
</organism>
<evidence type="ECO:0000313" key="2">
    <source>
        <dbReference type="EMBL" id="KAE8400982.1"/>
    </source>
</evidence>
<feature type="chain" id="PRO_5024861299" evidence="1">
    <location>
        <begin position="16"/>
        <end position="78"/>
    </location>
</feature>
<reference evidence="2 3" key="1">
    <citation type="submission" date="2019-04" db="EMBL/GenBank/DDBJ databases">
        <authorList>
            <consortium name="DOE Joint Genome Institute"/>
            <person name="Mondo S."/>
            <person name="Kjaerbolling I."/>
            <person name="Vesth T."/>
            <person name="Frisvad J.C."/>
            <person name="Nybo J.L."/>
            <person name="Theobald S."/>
            <person name="Kildgaard S."/>
            <person name="Isbrandt T."/>
            <person name="Kuo A."/>
            <person name="Sato A."/>
            <person name="Lyhne E.K."/>
            <person name="Kogle M.E."/>
            <person name="Wiebenga A."/>
            <person name="Kun R.S."/>
            <person name="Lubbers R.J."/>
            <person name="Makela M.R."/>
            <person name="Barry K."/>
            <person name="Chovatia M."/>
            <person name="Clum A."/>
            <person name="Daum C."/>
            <person name="Haridas S."/>
            <person name="He G."/>
            <person name="LaButti K."/>
            <person name="Lipzen A."/>
            <person name="Riley R."/>
            <person name="Salamov A."/>
            <person name="Simmons B.A."/>
            <person name="Magnuson J.K."/>
            <person name="Henrissat B."/>
            <person name="Mortensen U.H."/>
            <person name="Larsen T.O."/>
            <person name="Devries R.P."/>
            <person name="Grigoriev I.V."/>
            <person name="Machida M."/>
            <person name="Baker S.E."/>
            <person name="Andersen M.R."/>
            <person name="Cantor M.N."/>
            <person name="Hua S.X."/>
        </authorList>
    </citation>
    <scope>NUCLEOTIDE SEQUENCE [LARGE SCALE GENOMIC DNA]</scope>
    <source>
        <strain evidence="2 3">CBS 119388</strain>
    </source>
</reference>
<dbReference type="EMBL" id="ML736807">
    <property type="protein sequence ID" value="KAE8400982.1"/>
    <property type="molecule type" value="Genomic_DNA"/>
</dbReference>
<protein>
    <submittedName>
        <fullName evidence="2">Uncharacterized protein</fullName>
    </submittedName>
</protein>